<evidence type="ECO:0000313" key="3">
    <source>
        <dbReference type="EMBL" id="CAL1155639.1"/>
    </source>
</evidence>
<protein>
    <submittedName>
        <fullName evidence="4">Copia protein</fullName>
    </submittedName>
</protein>
<accession>A0A9P1D2P4</accession>
<feature type="coiled-coil region" evidence="1">
    <location>
        <begin position="445"/>
        <end position="479"/>
    </location>
</feature>
<sequence length="548" mass="62620">MLISGDPHNACYNSAKKLLREKFNFKHWTHIDEREKLDFCGCSFVKTSFGYQLGHPDYFSKIKPITIDPKRRDFAMATQNEVSALRAVLGALQWPSTQTAPQLGATVSLLSGQITAATTEDLRDANKALKFSKVNNDVGLQFRPLGQISNMVLVAMSDASWGIRREGHSQGGYLLMLAPKEILDGETTNYTILDWRSFRLPRVSRSSLNAESQACAAAMDSLEYTRTLIQGCLNADYTLQSPGEWVISKTALVVDAKALYDSIRAEVPQLSGDKRTKIEVMIVKEKMQECQTLLRWVSSEAQYADGMTKPSARQLLTDRLRTHMFKLQADEDFVAAKKKTQQQREANARKFALSKAASKVGTKARGLHLAKHNKSVQCEIEYEEMSHMSYQLHLEQEDKARLEDSFKREIETLESYAQVMKDTSDTNKEDADTFLSEPKTLKVRLQDVEQTLTAKIQEVIELERQVYQVQDSLDRANQANANMRELHDHEIEFRREVYAINKANRFHLFDDCSILMQARPVTMYVCKECEERRAKENAEMNQYQHGWR</sequence>
<evidence type="ECO:0000313" key="2">
    <source>
        <dbReference type="EMBL" id="CAI4002264.1"/>
    </source>
</evidence>
<dbReference type="EMBL" id="CAMXCT010003075">
    <property type="protein sequence ID" value="CAI4002264.1"/>
    <property type="molecule type" value="Genomic_DNA"/>
</dbReference>
<keyword evidence="5" id="KW-1185">Reference proteome</keyword>
<evidence type="ECO:0000313" key="5">
    <source>
        <dbReference type="Proteomes" id="UP001152797"/>
    </source>
</evidence>
<comment type="caution">
    <text evidence="2">The sequence shown here is derived from an EMBL/GenBank/DDBJ whole genome shotgun (WGS) entry which is preliminary data.</text>
</comment>
<dbReference type="EMBL" id="CAMXCT020003075">
    <property type="protein sequence ID" value="CAL1155639.1"/>
    <property type="molecule type" value="Genomic_DNA"/>
</dbReference>
<dbReference type="EMBL" id="CAMXCT030003075">
    <property type="protein sequence ID" value="CAL4789576.1"/>
    <property type="molecule type" value="Genomic_DNA"/>
</dbReference>
<proteinExistence type="predicted"/>
<reference evidence="3" key="2">
    <citation type="submission" date="2024-04" db="EMBL/GenBank/DDBJ databases">
        <authorList>
            <person name="Chen Y."/>
            <person name="Shah S."/>
            <person name="Dougan E. K."/>
            <person name="Thang M."/>
            <person name="Chan C."/>
        </authorList>
    </citation>
    <scope>NUCLEOTIDE SEQUENCE [LARGE SCALE GENOMIC DNA]</scope>
</reference>
<reference evidence="2" key="1">
    <citation type="submission" date="2022-10" db="EMBL/GenBank/DDBJ databases">
        <authorList>
            <person name="Chen Y."/>
            <person name="Dougan E. K."/>
            <person name="Chan C."/>
            <person name="Rhodes N."/>
            <person name="Thang M."/>
        </authorList>
    </citation>
    <scope>NUCLEOTIDE SEQUENCE</scope>
</reference>
<dbReference type="Proteomes" id="UP001152797">
    <property type="component" value="Unassembled WGS sequence"/>
</dbReference>
<dbReference type="AlphaFoldDB" id="A0A9P1D2P4"/>
<evidence type="ECO:0000313" key="4">
    <source>
        <dbReference type="EMBL" id="CAL4789576.1"/>
    </source>
</evidence>
<name>A0A9P1D2P4_9DINO</name>
<organism evidence="2">
    <name type="scientific">Cladocopium goreaui</name>
    <dbReference type="NCBI Taxonomy" id="2562237"/>
    <lineage>
        <taxon>Eukaryota</taxon>
        <taxon>Sar</taxon>
        <taxon>Alveolata</taxon>
        <taxon>Dinophyceae</taxon>
        <taxon>Suessiales</taxon>
        <taxon>Symbiodiniaceae</taxon>
        <taxon>Cladocopium</taxon>
    </lineage>
</organism>
<dbReference type="OrthoDB" id="413361at2759"/>
<gene>
    <name evidence="2" type="ORF">C1SCF055_LOCUS28230</name>
</gene>
<evidence type="ECO:0000256" key="1">
    <source>
        <dbReference type="SAM" id="Coils"/>
    </source>
</evidence>
<keyword evidence="1" id="KW-0175">Coiled coil</keyword>